<protein>
    <submittedName>
        <fullName evidence="3">Uncharacterized protein</fullName>
    </submittedName>
</protein>
<evidence type="ECO:0000256" key="2">
    <source>
        <dbReference type="SAM" id="SignalP"/>
    </source>
</evidence>
<dbReference type="PhylomeDB" id="A0A0G4H8T7"/>
<gene>
    <name evidence="3" type="ORF">Cvel_25129</name>
</gene>
<sequence length="128" mass="13597">MTVGKNRRLLLLQALLVVCLWAFCASGARVCGYRDQNCAVGENCYDGCEGNSRLVADNGYLTLQVYSENGCTGDIIRSTKLLEISVGQCTVYGTGSYKVNGGLQTAGISAGVLGLCLLAQFFLLGGRR</sequence>
<accession>A0A0G4H8T7</accession>
<keyword evidence="1" id="KW-1133">Transmembrane helix</keyword>
<dbReference type="AlphaFoldDB" id="A0A0G4H8T7"/>
<feature type="transmembrane region" description="Helical" evidence="1">
    <location>
        <begin position="106"/>
        <end position="125"/>
    </location>
</feature>
<proteinExistence type="predicted"/>
<organism evidence="3">
    <name type="scientific">Chromera velia CCMP2878</name>
    <dbReference type="NCBI Taxonomy" id="1169474"/>
    <lineage>
        <taxon>Eukaryota</taxon>
        <taxon>Sar</taxon>
        <taxon>Alveolata</taxon>
        <taxon>Colpodellida</taxon>
        <taxon>Chromeraceae</taxon>
        <taxon>Chromera</taxon>
    </lineage>
</organism>
<feature type="chain" id="PRO_5005191710" evidence="2">
    <location>
        <begin position="28"/>
        <end position="128"/>
    </location>
</feature>
<name>A0A0G4H8T7_9ALVE</name>
<reference evidence="3" key="1">
    <citation type="submission" date="2014-11" db="EMBL/GenBank/DDBJ databases">
        <authorList>
            <person name="Otto D Thomas"/>
            <person name="Naeem Raeece"/>
        </authorList>
    </citation>
    <scope>NUCLEOTIDE SEQUENCE</scope>
</reference>
<dbReference type="EMBL" id="CDMZ01001992">
    <property type="protein sequence ID" value="CEM40197.1"/>
    <property type="molecule type" value="Genomic_DNA"/>
</dbReference>
<feature type="signal peptide" evidence="2">
    <location>
        <begin position="1"/>
        <end position="27"/>
    </location>
</feature>
<keyword evidence="1" id="KW-0472">Membrane</keyword>
<evidence type="ECO:0000313" key="3">
    <source>
        <dbReference type="EMBL" id="CEM40197.1"/>
    </source>
</evidence>
<dbReference type="VEuPathDB" id="CryptoDB:Cvel_25129"/>
<evidence type="ECO:0000256" key="1">
    <source>
        <dbReference type="SAM" id="Phobius"/>
    </source>
</evidence>
<keyword evidence="1" id="KW-0812">Transmembrane</keyword>
<keyword evidence="2" id="KW-0732">Signal</keyword>